<evidence type="ECO:0000256" key="9">
    <source>
        <dbReference type="SAM" id="MobiDB-lite"/>
    </source>
</evidence>
<dbReference type="Gene3D" id="1.20.1270.60">
    <property type="entry name" value="Arfaptin homology (AH) domain/BAR domain"/>
    <property type="match status" value="1"/>
</dbReference>
<dbReference type="PROSITE" id="PS50003">
    <property type="entry name" value="PH_DOMAIN"/>
    <property type="match status" value="1"/>
</dbReference>
<evidence type="ECO:0000256" key="6">
    <source>
        <dbReference type="PROSITE-ProRule" id="PRU00023"/>
    </source>
</evidence>
<comment type="subcellular location">
    <subcellularLocation>
        <location evidence="8">Endosome membrane</location>
        <topology evidence="8">Peripheral membrane protein</topology>
    </subcellularLocation>
</comment>
<feature type="domain" description="PH" evidence="10">
    <location>
        <begin position="145"/>
        <end position="240"/>
    </location>
</feature>
<comment type="activity regulation">
    <text evidence="8">GAP activity stimulated by phosphatidylinositol 4,5-bisphosphate (PIP2) and phosphatidic acid.</text>
</comment>
<dbReference type="Ensembl" id="ENSSMAT00000062785.1">
    <property type="protein sequence ID" value="ENSSMAP00000063711.1"/>
    <property type="gene ID" value="ENSSMAG00000008356.2"/>
</dbReference>
<dbReference type="Gene3D" id="2.30.29.30">
    <property type="entry name" value="Pleckstrin-homology domain (PH domain)/Phosphotyrosine-binding domain (PTB)"/>
    <property type="match status" value="1"/>
</dbReference>
<dbReference type="SUPFAM" id="SSF57863">
    <property type="entry name" value="ArfGap/RecO-like zinc finger"/>
    <property type="match status" value="1"/>
</dbReference>
<evidence type="ECO:0000256" key="5">
    <source>
        <dbReference type="ARBA" id="ARBA00023043"/>
    </source>
</evidence>
<dbReference type="PROSITE" id="PS50297">
    <property type="entry name" value="ANK_REP_REGION"/>
    <property type="match status" value="1"/>
</dbReference>
<evidence type="ECO:0000259" key="11">
    <source>
        <dbReference type="PROSITE" id="PS50115"/>
    </source>
</evidence>
<dbReference type="FunFam" id="2.30.29.30:FF:000026">
    <property type="entry name" value="Arf-GAP with coiled-coil, ANK repeat and PH domain-containing protein 2"/>
    <property type="match status" value="1"/>
</dbReference>
<feature type="region of interest" description="Disordered" evidence="9">
    <location>
        <begin position="257"/>
        <end position="278"/>
    </location>
</feature>
<comment type="function">
    <text evidence="8">GTPase-activating protein for the ADP ribosylation factor family.</text>
</comment>
<dbReference type="Gene3D" id="1.25.40.20">
    <property type="entry name" value="Ankyrin repeat-containing domain"/>
    <property type="match status" value="1"/>
</dbReference>
<dbReference type="GO" id="GO:0008270">
    <property type="term" value="F:zinc ion binding"/>
    <property type="evidence" value="ECO:0007669"/>
    <property type="project" value="UniProtKB-KW"/>
</dbReference>
<keyword evidence="3 7" id="KW-0863">Zinc-finger</keyword>
<dbReference type="SMART" id="SM00248">
    <property type="entry name" value="ANK"/>
    <property type="match status" value="3"/>
</dbReference>
<dbReference type="Pfam" id="PF16746">
    <property type="entry name" value="BAR_3"/>
    <property type="match status" value="1"/>
</dbReference>
<dbReference type="FunFam" id="1.25.40.20:FF:000020">
    <property type="entry name" value="Arf-GAP with coiled-coil, ANK repeat and PH domain-containing protein 2"/>
    <property type="match status" value="1"/>
</dbReference>
<feature type="domain" description="Arf-GAP" evidence="11">
    <location>
        <begin position="282"/>
        <end position="407"/>
    </location>
</feature>
<feature type="repeat" description="ANK" evidence="6">
    <location>
        <begin position="477"/>
        <end position="509"/>
    </location>
</feature>
<evidence type="ECO:0000259" key="10">
    <source>
        <dbReference type="PROSITE" id="PS50003"/>
    </source>
</evidence>
<dbReference type="InterPro" id="IPR037278">
    <property type="entry name" value="ARFGAP/RecO"/>
</dbReference>
<protein>
    <recommendedName>
        <fullName evidence="8">Arf-GAP with coiled-coil, ANK repeat and PH domain-containing protein</fullName>
        <shortName evidence="8">Cnt-b</shortName>
    </recommendedName>
    <alternativeName>
        <fullName evidence="8">Centaurin-beta</fullName>
    </alternativeName>
</protein>
<reference evidence="12" key="2">
    <citation type="submission" date="2025-08" db="UniProtKB">
        <authorList>
            <consortium name="Ensembl"/>
        </authorList>
    </citation>
    <scope>IDENTIFICATION</scope>
</reference>
<dbReference type="InterPro" id="IPR001849">
    <property type="entry name" value="PH_domain"/>
</dbReference>
<dbReference type="SUPFAM" id="SSF103657">
    <property type="entry name" value="BAR/IMD domain-like"/>
    <property type="match status" value="1"/>
</dbReference>
<feature type="region of interest" description="Disordered" evidence="9">
    <location>
        <begin position="402"/>
        <end position="435"/>
    </location>
</feature>
<gene>
    <name evidence="12" type="primary">acap1</name>
</gene>
<evidence type="ECO:0000313" key="13">
    <source>
        <dbReference type="Proteomes" id="UP000694558"/>
    </source>
</evidence>
<sequence>MTVKLDFEECLKDSPRFRDVRRFKDVRKEFERGSEALEGALVRNAQAPRGKPHEVEEASNALLNARRTFRSEALDYVLEVRQEEEIILSLMEAQAQFFQQGHQSLSELDEYRRKLNEEHTQFVLNSAREKRDMDRPIPPLSHINGIAMEGYLYKRASNAFKTWSRRWFSIQKNQLVYQKKFKDQPTVVVEDLRLCTVKPSAENERRSCFEVVSPSKCCLLQADSERQQQAWIRAVQNSIASAFQECREDAHSPRQRCSSVSVGSLGGGGGGGGGAEQENEGCTALEEVQSIPGNRQCCDCGEPGPDWASINLGITLCIVCSGIHRSLGVHFSKVRSLTLDSWEPELVKLMCELGNTVINRIYEARIDEITIKKPHASSPRGDKESWIRSKYVEKKFIQKLPETGRNPPLRRPPLKPKPNRATLPRLTGKIPEEEEEDLSGLHPGALLYRSAALQNFPVMADALAHGANVNWVNVAEESSTPLIQAVSANALAACEFLLQNSANVNQADSNGRGPLHHATILGHTGLVCLFLKRGADYNARDKNQKDPITIAVDNANADIVTLLRIAKMNKEMREMDGAFGQPGDETYQDIFRDFSHMASNNPEKLKRRSADPKF</sequence>
<comment type="domain">
    <text evidence="8">The BAR domain mediates homodimerization, it can neither bind membrane nor impart curvature, but instead requires the neighboring PH domain to achieve these functions.</text>
</comment>
<dbReference type="Pfam" id="PF00169">
    <property type="entry name" value="PH"/>
    <property type="match status" value="1"/>
</dbReference>
<evidence type="ECO:0000256" key="4">
    <source>
        <dbReference type="ARBA" id="ARBA00022833"/>
    </source>
</evidence>
<reference evidence="12" key="1">
    <citation type="submission" date="2023-05" db="EMBL/GenBank/DDBJ databases">
        <title>High-quality long-read genome of Scophthalmus maximus.</title>
        <authorList>
            <person name="Lien S."/>
            <person name="Martinez P."/>
        </authorList>
    </citation>
    <scope>NUCLEOTIDE SEQUENCE [LARGE SCALE GENOMIC DNA]</scope>
</reference>
<keyword evidence="8" id="KW-0967">Endosome</keyword>
<dbReference type="SUPFAM" id="SSF50729">
    <property type="entry name" value="PH domain-like"/>
    <property type="match status" value="1"/>
</dbReference>
<dbReference type="InterPro" id="IPR011993">
    <property type="entry name" value="PH-like_dom_sf"/>
</dbReference>
<organism evidence="12 13">
    <name type="scientific">Scophthalmus maximus</name>
    <name type="common">Turbot</name>
    <name type="synonym">Psetta maxima</name>
    <dbReference type="NCBI Taxonomy" id="52904"/>
    <lineage>
        <taxon>Eukaryota</taxon>
        <taxon>Metazoa</taxon>
        <taxon>Chordata</taxon>
        <taxon>Craniata</taxon>
        <taxon>Vertebrata</taxon>
        <taxon>Euteleostomi</taxon>
        <taxon>Actinopterygii</taxon>
        <taxon>Neopterygii</taxon>
        <taxon>Teleostei</taxon>
        <taxon>Neoteleostei</taxon>
        <taxon>Acanthomorphata</taxon>
        <taxon>Carangaria</taxon>
        <taxon>Pleuronectiformes</taxon>
        <taxon>Pleuronectoidei</taxon>
        <taxon>Scophthalmidae</taxon>
        <taxon>Scophthalmus</taxon>
    </lineage>
</organism>
<dbReference type="PROSITE" id="PS50115">
    <property type="entry name" value="ARFGAP"/>
    <property type="match status" value="1"/>
</dbReference>
<dbReference type="InterPro" id="IPR036770">
    <property type="entry name" value="Ankyrin_rpt-contain_sf"/>
</dbReference>
<evidence type="ECO:0000256" key="8">
    <source>
        <dbReference type="RuleBase" id="RU369028"/>
    </source>
</evidence>
<dbReference type="InterPro" id="IPR038508">
    <property type="entry name" value="ArfGAP_dom_sf"/>
</dbReference>
<dbReference type="GO" id="GO:0010008">
    <property type="term" value="C:endosome membrane"/>
    <property type="evidence" value="ECO:0007669"/>
    <property type="project" value="UniProtKB-SubCell"/>
</dbReference>
<dbReference type="GO" id="GO:0005096">
    <property type="term" value="F:GTPase activator activity"/>
    <property type="evidence" value="ECO:0007669"/>
    <property type="project" value="UniProtKB-KW"/>
</dbReference>
<evidence type="ECO:0000256" key="2">
    <source>
        <dbReference type="ARBA" id="ARBA00022737"/>
    </source>
</evidence>
<dbReference type="Proteomes" id="UP000694558">
    <property type="component" value="Chromosome 2"/>
</dbReference>
<dbReference type="Pfam" id="PF01412">
    <property type="entry name" value="ArfGap"/>
    <property type="match status" value="1"/>
</dbReference>
<dbReference type="CDD" id="cd13250">
    <property type="entry name" value="PH_ACAP"/>
    <property type="match status" value="1"/>
</dbReference>
<dbReference type="InterPro" id="IPR001164">
    <property type="entry name" value="ArfGAP_dom"/>
</dbReference>
<keyword evidence="5 6" id="KW-0040">ANK repeat</keyword>
<dbReference type="InterPro" id="IPR027267">
    <property type="entry name" value="AH/BAR_dom_sf"/>
</dbReference>
<keyword evidence="1 8" id="KW-0479">Metal-binding</keyword>
<proteinExistence type="predicted"/>
<keyword evidence="8" id="KW-0343">GTPase activation</keyword>
<keyword evidence="2 8" id="KW-0677">Repeat</keyword>
<dbReference type="Pfam" id="PF12796">
    <property type="entry name" value="Ank_2"/>
    <property type="match status" value="1"/>
</dbReference>
<dbReference type="InterPro" id="IPR045258">
    <property type="entry name" value="ACAP1/2/3-like"/>
</dbReference>
<dbReference type="SUPFAM" id="SSF48403">
    <property type="entry name" value="Ankyrin repeat"/>
    <property type="match status" value="1"/>
</dbReference>
<dbReference type="InterPro" id="IPR004148">
    <property type="entry name" value="BAR_dom"/>
</dbReference>
<feature type="repeat" description="ANK" evidence="6">
    <location>
        <begin position="510"/>
        <end position="542"/>
    </location>
</feature>
<feature type="compositionally biased region" description="Gly residues" evidence="9">
    <location>
        <begin position="264"/>
        <end position="275"/>
    </location>
</feature>
<keyword evidence="4 8" id="KW-0862">Zinc</keyword>
<evidence type="ECO:0000256" key="1">
    <source>
        <dbReference type="ARBA" id="ARBA00022723"/>
    </source>
</evidence>
<dbReference type="CDD" id="cd08852">
    <property type="entry name" value="ArfGap_ACAP1"/>
    <property type="match status" value="1"/>
</dbReference>
<evidence type="ECO:0000256" key="7">
    <source>
        <dbReference type="PROSITE-ProRule" id="PRU00288"/>
    </source>
</evidence>
<dbReference type="PRINTS" id="PR00405">
    <property type="entry name" value="REVINTRACTNG"/>
</dbReference>
<dbReference type="FunFam" id="1.10.220.150:FF:000007">
    <property type="entry name" value="Arf-GAP with coiled-coil, ANK repeat and PH domain-containing protein 2"/>
    <property type="match status" value="1"/>
</dbReference>
<dbReference type="GeneTree" id="ENSGT00940000160289"/>
<name>A0A8D3DW02_SCOMX</name>
<dbReference type="SMART" id="SM00105">
    <property type="entry name" value="ArfGap"/>
    <property type="match status" value="1"/>
</dbReference>
<evidence type="ECO:0000256" key="3">
    <source>
        <dbReference type="ARBA" id="ARBA00022771"/>
    </source>
</evidence>
<dbReference type="Gene3D" id="1.10.220.150">
    <property type="entry name" value="Arf GTPase activating protein"/>
    <property type="match status" value="1"/>
</dbReference>
<comment type="domain">
    <text evidence="8">PH domain binds phospholipids including phosphatidic acid, phosphatidylinositol 3-phosphate, phosphatidylinositol 3,5-bisphosphate (PIP2) and phosphatidylinositol 3,4,5-trisphosphate (PIP3). May mediate protein binding to PIP2 or PIP3 containing membranes.</text>
</comment>
<dbReference type="SMART" id="SM00233">
    <property type="entry name" value="PH"/>
    <property type="match status" value="1"/>
</dbReference>
<dbReference type="InterPro" id="IPR002110">
    <property type="entry name" value="Ankyrin_rpt"/>
</dbReference>
<accession>A0A8D3DW02</accession>
<dbReference type="PROSITE" id="PS50088">
    <property type="entry name" value="ANK_REPEAT"/>
    <property type="match status" value="2"/>
</dbReference>
<evidence type="ECO:0000313" key="12">
    <source>
        <dbReference type="Ensembl" id="ENSSMAP00000063711.1"/>
    </source>
</evidence>
<dbReference type="AlphaFoldDB" id="A0A8D3DW02"/>
<dbReference type="PANTHER" id="PTHR23180">
    <property type="entry name" value="CENTAURIN/ARF"/>
    <property type="match status" value="1"/>
</dbReference>
<dbReference type="PANTHER" id="PTHR23180:SF197">
    <property type="entry name" value="ARF-GAP WITH COILED-COIL, ANK REPEAT AND PH DOMAIN-CONTAINING PROTEIN 1"/>
    <property type="match status" value="1"/>
</dbReference>